<feature type="chain" id="PRO_5012454376" description="Secreted protein" evidence="1">
    <location>
        <begin position="24"/>
        <end position="129"/>
    </location>
</feature>
<dbReference type="EMBL" id="KV878243">
    <property type="protein sequence ID" value="OJZ85275.1"/>
    <property type="molecule type" value="Genomic_DNA"/>
</dbReference>
<dbReference type="AlphaFoldDB" id="A0A1M3TEX2"/>
<accession>A0A1M3TEX2</accession>
<sequence>MRAQVCGTCFTSILCTLLTISSCQHKATLGSFGVGASIGEPGLKSRAFDGLMSPGCWSLLTDFGIDLKPRAGRREGEIRRREDEGIMDPYSARYFGRTQRTPRKWVVVIPPRHWFWGISKASIKMPGCH</sequence>
<dbReference type="VEuPathDB" id="FungiDB:ASPFODRAFT_656132"/>
<reference evidence="3" key="1">
    <citation type="journal article" date="2017" name="Genome Biol.">
        <title>Comparative genomics reveals high biological diversity and specific adaptations in the industrially and medically important fungal genus Aspergillus.</title>
        <authorList>
            <person name="de Vries R.P."/>
            <person name="Riley R."/>
            <person name="Wiebenga A."/>
            <person name="Aguilar-Osorio G."/>
            <person name="Amillis S."/>
            <person name="Uchima C.A."/>
            <person name="Anderluh G."/>
            <person name="Asadollahi M."/>
            <person name="Askin M."/>
            <person name="Barry K."/>
            <person name="Battaglia E."/>
            <person name="Bayram O."/>
            <person name="Benocci T."/>
            <person name="Braus-Stromeyer S.A."/>
            <person name="Caldana C."/>
            <person name="Canovas D."/>
            <person name="Cerqueira G.C."/>
            <person name="Chen F."/>
            <person name="Chen W."/>
            <person name="Choi C."/>
            <person name="Clum A."/>
            <person name="Dos Santos R.A."/>
            <person name="Damasio A.R."/>
            <person name="Diallinas G."/>
            <person name="Emri T."/>
            <person name="Fekete E."/>
            <person name="Flipphi M."/>
            <person name="Freyberg S."/>
            <person name="Gallo A."/>
            <person name="Gournas C."/>
            <person name="Habgood R."/>
            <person name="Hainaut M."/>
            <person name="Harispe M.L."/>
            <person name="Henrissat B."/>
            <person name="Hilden K.S."/>
            <person name="Hope R."/>
            <person name="Hossain A."/>
            <person name="Karabika E."/>
            <person name="Karaffa L."/>
            <person name="Karanyi Z."/>
            <person name="Krasevec N."/>
            <person name="Kuo A."/>
            <person name="Kusch H."/>
            <person name="LaButti K."/>
            <person name="Lagendijk E.L."/>
            <person name="Lapidus A."/>
            <person name="Levasseur A."/>
            <person name="Lindquist E."/>
            <person name="Lipzen A."/>
            <person name="Logrieco A.F."/>
            <person name="MacCabe A."/>
            <person name="Maekelae M.R."/>
            <person name="Malavazi I."/>
            <person name="Melin P."/>
            <person name="Meyer V."/>
            <person name="Mielnichuk N."/>
            <person name="Miskei M."/>
            <person name="Molnar A.P."/>
            <person name="Mule G."/>
            <person name="Ngan C.Y."/>
            <person name="Orejas M."/>
            <person name="Orosz E."/>
            <person name="Ouedraogo J.P."/>
            <person name="Overkamp K.M."/>
            <person name="Park H.-S."/>
            <person name="Perrone G."/>
            <person name="Piumi F."/>
            <person name="Punt P.J."/>
            <person name="Ram A.F."/>
            <person name="Ramon A."/>
            <person name="Rauscher S."/>
            <person name="Record E."/>
            <person name="Riano-Pachon D.M."/>
            <person name="Robert V."/>
            <person name="Roehrig J."/>
            <person name="Ruller R."/>
            <person name="Salamov A."/>
            <person name="Salih N.S."/>
            <person name="Samson R.A."/>
            <person name="Sandor E."/>
            <person name="Sanguinetti M."/>
            <person name="Schuetze T."/>
            <person name="Sepcic K."/>
            <person name="Shelest E."/>
            <person name="Sherlock G."/>
            <person name="Sophianopoulou V."/>
            <person name="Squina F.M."/>
            <person name="Sun H."/>
            <person name="Susca A."/>
            <person name="Todd R.B."/>
            <person name="Tsang A."/>
            <person name="Unkles S.E."/>
            <person name="van de Wiele N."/>
            <person name="van Rossen-Uffink D."/>
            <person name="Oliveira J.V."/>
            <person name="Vesth T.C."/>
            <person name="Visser J."/>
            <person name="Yu J.-H."/>
            <person name="Zhou M."/>
            <person name="Andersen M.R."/>
            <person name="Archer D.B."/>
            <person name="Baker S.E."/>
            <person name="Benoit I."/>
            <person name="Brakhage A.A."/>
            <person name="Braus G.H."/>
            <person name="Fischer R."/>
            <person name="Frisvad J.C."/>
            <person name="Goldman G.H."/>
            <person name="Houbraken J."/>
            <person name="Oakley B."/>
            <person name="Pocsi I."/>
            <person name="Scazzocchio C."/>
            <person name="Seiboth B."/>
            <person name="vanKuyk P.A."/>
            <person name="Wortman J."/>
            <person name="Dyer P.S."/>
            <person name="Grigoriev I.V."/>
        </authorList>
    </citation>
    <scope>NUCLEOTIDE SEQUENCE [LARGE SCALE GENOMIC DNA]</scope>
    <source>
        <strain evidence="3">CBS 106.47</strain>
    </source>
</reference>
<dbReference type="Proteomes" id="UP000184063">
    <property type="component" value="Unassembled WGS sequence"/>
</dbReference>
<evidence type="ECO:0000313" key="2">
    <source>
        <dbReference type="EMBL" id="OJZ85275.1"/>
    </source>
</evidence>
<keyword evidence="1" id="KW-0732">Signal</keyword>
<feature type="signal peptide" evidence="1">
    <location>
        <begin position="1"/>
        <end position="23"/>
    </location>
</feature>
<protein>
    <recommendedName>
        <fullName evidence="4">Secreted protein</fullName>
    </recommendedName>
</protein>
<evidence type="ECO:0008006" key="4">
    <source>
        <dbReference type="Google" id="ProtNLM"/>
    </source>
</evidence>
<gene>
    <name evidence="2" type="ORF">ASPFODRAFT_656132</name>
</gene>
<proteinExistence type="predicted"/>
<organism evidence="2 3">
    <name type="scientific">Aspergillus luchuensis (strain CBS 106.47)</name>
    <dbReference type="NCBI Taxonomy" id="1137211"/>
    <lineage>
        <taxon>Eukaryota</taxon>
        <taxon>Fungi</taxon>
        <taxon>Dikarya</taxon>
        <taxon>Ascomycota</taxon>
        <taxon>Pezizomycotina</taxon>
        <taxon>Eurotiomycetes</taxon>
        <taxon>Eurotiomycetidae</taxon>
        <taxon>Eurotiales</taxon>
        <taxon>Aspergillaceae</taxon>
        <taxon>Aspergillus</taxon>
        <taxon>Aspergillus subgen. Circumdati</taxon>
    </lineage>
</organism>
<evidence type="ECO:0000313" key="3">
    <source>
        <dbReference type="Proteomes" id="UP000184063"/>
    </source>
</evidence>
<dbReference type="PROSITE" id="PS51257">
    <property type="entry name" value="PROKAR_LIPOPROTEIN"/>
    <property type="match status" value="1"/>
</dbReference>
<evidence type="ECO:0000256" key="1">
    <source>
        <dbReference type="SAM" id="SignalP"/>
    </source>
</evidence>
<name>A0A1M3TEX2_ASPLC</name>